<accession>A0ABS4FP44</accession>
<dbReference type="Gene3D" id="1.10.530.10">
    <property type="match status" value="1"/>
</dbReference>
<dbReference type="PANTHER" id="PTHR37423:SF2">
    <property type="entry name" value="MEMBRANE-BOUND LYTIC MUREIN TRANSGLYCOSYLASE C"/>
    <property type="match status" value="1"/>
</dbReference>
<comment type="caution">
    <text evidence="2">The sequence shown here is derived from an EMBL/GenBank/DDBJ whole genome shotgun (WGS) entry which is preliminary data.</text>
</comment>
<dbReference type="Proteomes" id="UP001519272">
    <property type="component" value="Unassembled WGS sequence"/>
</dbReference>
<protein>
    <submittedName>
        <fullName evidence="2">Soluble lytic murein transglycosylase-like protein</fullName>
    </submittedName>
</protein>
<dbReference type="PANTHER" id="PTHR37423">
    <property type="entry name" value="SOLUBLE LYTIC MUREIN TRANSGLYCOSYLASE-RELATED"/>
    <property type="match status" value="1"/>
</dbReference>
<reference evidence="2 3" key="1">
    <citation type="submission" date="2021-03" db="EMBL/GenBank/DDBJ databases">
        <title>Genomic Encyclopedia of Type Strains, Phase IV (KMG-IV): sequencing the most valuable type-strain genomes for metagenomic binning, comparative biology and taxonomic classification.</title>
        <authorList>
            <person name="Goeker M."/>
        </authorList>
    </citation>
    <scope>NUCLEOTIDE SEQUENCE [LARGE SCALE GENOMIC DNA]</scope>
    <source>
        <strain evidence="2 3">DSM 14349</strain>
    </source>
</reference>
<dbReference type="SUPFAM" id="SSF53955">
    <property type="entry name" value="Lysozyme-like"/>
    <property type="match status" value="1"/>
</dbReference>
<evidence type="ECO:0000313" key="3">
    <source>
        <dbReference type="Proteomes" id="UP001519272"/>
    </source>
</evidence>
<dbReference type="CDD" id="cd00254">
    <property type="entry name" value="LT-like"/>
    <property type="match status" value="1"/>
</dbReference>
<evidence type="ECO:0000259" key="1">
    <source>
        <dbReference type="Pfam" id="PF01464"/>
    </source>
</evidence>
<name>A0ABS4FP44_9BACL</name>
<dbReference type="InterPro" id="IPR008258">
    <property type="entry name" value="Transglycosylase_SLT_dom_1"/>
</dbReference>
<dbReference type="EMBL" id="JAGGKG010000003">
    <property type="protein sequence ID" value="MBP1904345.1"/>
    <property type="molecule type" value="Genomic_DNA"/>
</dbReference>
<dbReference type="Pfam" id="PF01464">
    <property type="entry name" value="SLT"/>
    <property type="match status" value="1"/>
</dbReference>
<feature type="domain" description="Transglycosylase SLT" evidence="1">
    <location>
        <begin position="141"/>
        <end position="238"/>
    </location>
</feature>
<evidence type="ECO:0000313" key="2">
    <source>
        <dbReference type="EMBL" id="MBP1904345.1"/>
    </source>
</evidence>
<gene>
    <name evidence="2" type="ORF">J2Z32_000962</name>
</gene>
<proteinExistence type="predicted"/>
<dbReference type="RefSeq" id="WP_210088024.1">
    <property type="nucleotide sequence ID" value="NZ_JAGGKG010000003.1"/>
</dbReference>
<organism evidence="2 3">
    <name type="scientific">Paenibacillus turicensis</name>
    <dbReference type="NCBI Taxonomy" id="160487"/>
    <lineage>
        <taxon>Bacteria</taxon>
        <taxon>Bacillati</taxon>
        <taxon>Bacillota</taxon>
        <taxon>Bacilli</taxon>
        <taxon>Bacillales</taxon>
        <taxon>Paenibacillaceae</taxon>
        <taxon>Paenibacillus</taxon>
    </lineage>
</organism>
<dbReference type="InterPro" id="IPR023346">
    <property type="entry name" value="Lysozyme-like_dom_sf"/>
</dbReference>
<sequence>MQIDPRTMGQVIKSQFANNIDLQGTPFASQSQSGGDSLFDILLQELKKSESANAGFSRAQDTSKQGLNITDLLSEEMLLNLQAAQNLNGLDETQIGALQQLTTLINSSVASASSLPSVPSGVGYVGKGSKPSGAGATIDQLVSSASQQFGVSEDLIKAVIETESHFNSSTVSSAGAKGLMQLMDGTARGLGVSNSFDPEQNINGGTKYLSYQLKRYNGHENTALAAYNAGPGTLRRLGISNDQQLVEKLHLLPKETQRYITKVQTARQKYTV</sequence>
<keyword evidence="3" id="KW-1185">Reference proteome</keyword>